<keyword evidence="4 7" id="KW-0863">Zinc-finger</keyword>
<dbReference type="GO" id="GO:0097039">
    <property type="term" value="P:protein linear polyubiquitination"/>
    <property type="evidence" value="ECO:0007669"/>
    <property type="project" value="TreeGrafter"/>
</dbReference>
<evidence type="ECO:0000256" key="1">
    <source>
        <dbReference type="ARBA" id="ARBA00022679"/>
    </source>
</evidence>
<evidence type="ECO:0000256" key="7">
    <source>
        <dbReference type="PROSITE-ProRule" id="PRU00024"/>
    </source>
</evidence>
<dbReference type="Pfam" id="PF22191">
    <property type="entry name" value="IBR_1"/>
    <property type="match status" value="2"/>
</dbReference>
<dbReference type="Pfam" id="PF22586">
    <property type="entry name" value="ANCHR-like_BBOX"/>
    <property type="match status" value="1"/>
</dbReference>
<gene>
    <name evidence="11" type="ORF">KIL84_009747</name>
</gene>
<evidence type="ECO:0000256" key="6">
    <source>
        <dbReference type="ARBA" id="ARBA00022833"/>
    </source>
</evidence>
<dbReference type="SMART" id="SM00647">
    <property type="entry name" value="IBR"/>
    <property type="match status" value="2"/>
</dbReference>
<keyword evidence="5" id="KW-0833">Ubl conjugation pathway</keyword>
<keyword evidence="12" id="KW-1185">Reference proteome</keyword>
<dbReference type="GO" id="GO:0008270">
    <property type="term" value="F:zinc ion binding"/>
    <property type="evidence" value="ECO:0007669"/>
    <property type="project" value="UniProtKB-KW"/>
</dbReference>
<proteinExistence type="predicted"/>
<dbReference type="GO" id="GO:0061630">
    <property type="term" value="F:ubiquitin protein ligase activity"/>
    <property type="evidence" value="ECO:0007669"/>
    <property type="project" value="TreeGrafter"/>
</dbReference>
<evidence type="ECO:0000259" key="9">
    <source>
        <dbReference type="PROSITE" id="PS50119"/>
    </source>
</evidence>
<dbReference type="InterPro" id="IPR057426">
    <property type="entry name" value="RNF31_UBA_3"/>
</dbReference>
<dbReference type="GO" id="GO:0070530">
    <property type="term" value="F:K63-linked polyubiquitin modification-dependent protein binding"/>
    <property type="evidence" value="ECO:0007669"/>
    <property type="project" value="TreeGrafter"/>
</dbReference>
<dbReference type="Proteomes" id="UP000827986">
    <property type="component" value="Unassembled WGS sequence"/>
</dbReference>
<evidence type="ECO:0000256" key="4">
    <source>
        <dbReference type="ARBA" id="ARBA00022771"/>
    </source>
</evidence>
<dbReference type="PANTHER" id="PTHR16004:SF5">
    <property type="entry name" value="E3 UBIQUITIN-PROTEIN LIGASE RNF31"/>
    <property type="match status" value="1"/>
</dbReference>
<dbReference type="Gene3D" id="6.10.140.1100">
    <property type="match status" value="1"/>
</dbReference>
<keyword evidence="3" id="KW-0677">Repeat</keyword>
<dbReference type="InterPro" id="IPR047542">
    <property type="entry name" value="Rcat_RBR_RNF31-like"/>
</dbReference>
<dbReference type="InterPro" id="IPR041031">
    <property type="entry name" value="RNF31_C"/>
</dbReference>
<dbReference type="CDD" id="cd19815">
    <property type="entry name" value="Bbox1_HOIP"/>
    <property type="match status" value="1"/>
</dbReference>
<dbReference type="SUPFAM" id="SSF57850">
    <property type="entry name" value="RING/U-box"/>
    <property type="match status" value="3"/>
</dbReference>
<name>A0A9D4B5C7_9SAUR</name>
<dbReference type="CDD" id="cd20337">
    <property type="entry name" value="BRcat_RBR_HOIP"/>
    <property type="match status" value="1"/>
</dbReference>
<evidence type="ECO:0000256" key="3">
    <source>
        <dbReference type="ARBA" id="ARBA00022737"/>
    </source>
</evidence>
<dbReference type="CDD" id="cd14325">
    <property type="entry name" value="UBA_RNF31"/>
    <property type="match status" value="1"/>
</dbReference>
<dbReference type="Gene3D" id="1.10.8.10">
    <property type="entry name" value="DNA helicase RuvA subunit, C-terminal domain"/>
    <property type="match status" value="1"/>
</dbReference>
<dbReference type="CDD" id="cd20351">
    <property type="entry name" value="Rcat_RBR_HOIP"/>
    <property type="match status" value="1"/>
</dbReference>
<dbReference type="PROSITE" id="PS50119">
    <property type="entry name" value="ZF_BBOX"/>
    <property type="match status" value="1"/>
</dbReference>
<dbReference type="GO" id="GO:1990450">
    <property type="term" value="F:linear polyubiquitin binding"/>
    <property type="evidence" value="ECO:0007669"/>
    <property type="project" value="TreeGrafter"/>
</dbReference>
<dbReference type="PROSITE" id="PS00518">
    <property type="entry name" value="ZF_RING_1"/>
    <property type="match status" value="1"/>
</dbReference>
<evidence type="ECO:0000256" key="2">
    <source>
        <dbReference type="ARBA" id="ARBA00022723"/>
    </source>
</evidence>
<feature type="domain" description="B box-type" evidence="9">
    <location>
        <begin position="140"/>
        <end position="186"/>
    </location>
</feature>
<dbReference type="PROSITE" id="PS51873">
    <property type="entry name" value="TRIAD"/>
    <property type="match status" value="1"/>
</dbReference>
<dbReference type="AlphaFoldDB" id="A0A9D4B5C7"/>
<dbReference type="InterPro" id="IPR047540">
    <property type="entry name" value="BRcat_RBR_RNF31-like"/>
</dbReference>
<dbReference type="InterPro" id="IPR026254">
    <property type="entry name" value="RNF31-like"/>
</dbReference>
<keyword evidence="2" id="KW-0479">Metal-binding</keyword>
<protein>
    <recommendedName>
        <fullName evidence="13">RBR-type E3 ubiquitin transferase</fullName>
    </recommendedName>
</protein>
<accession>A0A9D4B5C7</accession>
<keyword evidence="1" id="KW-0808">Transferase</keyword>
<evidence type="ECO:0000313" key="12">
    <source>
        <dbReference type="Proteomes" id="UP000827986"/>
    </source>
</evidence>
<dbReference type="GO" id="GO:0071797">
    <property type="term" value="C:LUBAC complex"/>
    <property type="evidence" value="ECO:0007669"/>
    <property type="project" value="InterPro"/>
</dbReference>
<dbReference type="Gene3D" id="1.20.58.2190">
    <property type="match status" value="1"/>
</dbReference>
<organism evidence="11 12">
    <name type="scientific">Mauremys mutica</name>
    <name type="common">yellowpond turtle</name>
    <dbReference type="NCBI Taxonomy" id="74926"/>
    <lineage>
        <taxon>Eukaryota</taxon>
        <taxon>Metazoa</taxon>
        <taxon>Chordata</taxon>
        <taxon>Craniata</taxon>
        <taxon>Vertebrata</taxon>
        <taxon>Euteleostomi</taxon>
        <taxon>Archelosauria</taxon>
        <taxon>Testudinata</taxon>
        <taxon>Testudines</taxon>
        <taxon>Cryptodira</taxon>
        <taxon>Durocryptodira</taxon>
        <taxon>Testudinoidea</taxon>
        <taxon>Geoemydidae</taxon>
        <taxon>Geoemydinae</taxon>
        <taxon>Mauremys</taxon>
    </lineage>
</organism>
<keyword evidence="6" id="KW-0862">Zinc</keyword>
<evidence type="ECO:0000256" key="5">
    <source>
        <dbReference type="ARBA" id="ARBA00022786"/>
    </source>
</evidence>
<dbReference type="Pfam" id="PF18091">
    <property type="entry name" value="E3_UbLigase_RBR"/>
    <property type="match status" value="1"/>
</dbReference>
<dbReference type="InterPro" id="IPR047539">
    <property type="entry name" value="UBA_RNF31"/>
</dbReference>
<evidence type="ECO:0000313" key="11">
    <source>
        <dbReference type="EMBL" id="KAH1181993.1"/>
    </source>
</evidence>
<dbReference type="PANTHER" id="PTHR16004">
    <property type="entry name" value="RING FINGER PROTEIN 31-RELATED"/>
    <property type="match status" value="1"/>
</dbReference>
<dbReference type="Pfam" id="PF16678">
    <property type="entry name" value="UBA_HOIP"/>
    <property type="match status" value="1"/>
</dbReference>
<dbReference type="InterPro" id="IPR047541">
    <property type="entry name" value="RNF31_RBR_mRING-HC-like"/>
</dbReference>
<evidence type="ECO:0000256" key="8">
    <source>
        <dbReference type="SAM" id="MobiDB-lite"/>
    </source>
</evidence>
<dbReference type="GO" id="GO:0036435">
    <property type="term" value="F:K48-linked polyubiquitin modification-dependent protein binding"/>
    <property type="evidence" value="ECO:0007669"/>
    <property type="project" value="TreeGrafter"/>
</dbReference>
<evidence type="ECO:0008006" key="13">
    <source>
        <dbReference type="Google" id="ProtNLM"/>
    </source>
</evidence>
<evidence type="ECO:0000259" key="10">
    <source>
        <dbReference type="PROSITE" id="PS51873"/>
    </source>
</evidence>
<dbReference type="InterPro" id="IPR000315">
    <property type="entry name" value="Znf_B-box"/>
</dbReference>
<feature type="domain" description="RING-type" evidence="10">
    <location>
        <begin position="453"/>
        <end position="687"/>
    </location>
</feature>
<feature type="region of interest" description="Disordered" evidence="8">
    <location>
        <begin position="179"/>
        <end position="233"/>
    </location>
</feature>
<dbReference type="InterPro" id="IPR013083">
    <property type="entry name" value="Znf_RING/FYVE/PHD"/>
</dbReference>
<dbReference type="InterPro" id="IPR032065">
    <property type="entry name" value="RNF31-UBA"/>
</dbReference>
<dbReference type="EMBL" id="JAHDVG010000467">
    <property type="protein sequence ID" value="KAH1181993.1"/>
    <property type="molecule type" value="Genomic_DNA"/>
</dbReference>
<reference evidence="11" key="1">
    <citation type="submission" date="2021-09" db="EMBL/GenBank/DDBJ databases">
        <title>The genome of Mauremys mutica provides insights into the evolution of semi-aquatic lifestyle.</title>
        <authorList>
            <person name="Gong S."/>
            <person name="Gao Y."/>
        </authorList>
    </citation>
    <scope>NUCLEOTIDE SEQUENCE</scope>
    <source>
        <strain evidence="11">MM-2020</strain>
        <tissue evidence="11">Muscle</tissue>
    </source>
</reference>
<dbReference type="InterPro" id="IPR044066">
    <property type="entry name" value="TRIAD_supradom"/>
</dbReference>
<comment type="caution">
    <text evidence="11">The sequence shown here is derived from an EMBL/GenBank/DDBJ whole genome shotgun (WGS) entry which is preliminary data.</text>
</comment>
<dbReference type="InterPro" id="IPR017907">
    <property type="entry name" value="Znf_RING_CS"/>
</dbReference>
<dbReference type="InterPro" id="IPR047543">
    <property type="entry name" value="Bbox1_RNF31-like"/>
</dbReference>
<dbReference type="Gene3D" id="3.30.40.10">
    <property type="entry name" value="Zinc/RING finger domain, C3HC4 (zinc finger)"/>
    <property type="match status" value="1"/>
</dbReference>
<dbReference type="InterPro" id="IPR002867">
    <property type="entry name" value="IBR_dom"/>
</dbReference>
<dbReference type="Gene3D" id="1.20.120.1750">
    <property type="match status" value="1"/>
</dbReference>
<dbReference type="Pfam" id="PF25163">
    <property type="entry name" value="UBA_RNF31"/>
    <property type="match status" value="1"/>
</dbReference>
<sequence length="830" mass="92869">MAQAVPPLGEPQFLQLREELVQALARSPVDLHPETVQRLVEAPLPPHIKYREIDAQGILCANMQGQSPACLRTVSTALNILEKYGRNLLNPLKPRYWRGVKFNNPVFRSTVDAIQVTLIPDSVSVHDTVPPGALPQMGPPPPATCLLCGLEPASLRCPECNQSLCPECDRLFHKHPARAQHQRLSVGETGSGAGVPAQRTSQLGGPPQEEKGPRRPGKPHPLSPEEVERRRQEKLREDGMKLVAMIREAELVGVPPEEVGAALRYSGTELPLPWLRSELPAVLDAVVEQATERGAGAELGAITQQEARAAWTQSQGDLDEAVSRCLSTRRSKVRELAALGFAERGPVLQALYQNGGDLWGALTELQRLQLEPFHRRMWEPAEPEIDFHAPDRQALLRRLLASLALPSWGRAELVLSLVREQEAVENRGRRAALADIVDAVRASPDRDFIKRLLNWECAVCGWVLPRNQMQSLTSCECTICPECFAQHFTIAVKEKHITDLVCPACDAPDLSDEAELLGYFSTLDIQLRECLDPETYELFSKKLTERELMRDPKFQWCTHCSFGFIYESEQAAAQCPQCNQSFCVHCKRAWEPQHQGLSCQEFQEWKRTNDPQYQAQGLAVYLQENGIACPKCKFPYALARGGCMHFQCSQCRHHFCSGCYGAFYTKNKCPVPSCPVRQSLHGHHPRDCLFYLRDWDVGRLQHLLQDNGVVFNTEPPTGTRPAPGGGCRVMEQKETLAGLRDEACGKETSPGYAGLCQAHYKEYLVSLINARALDPARLYSLPELETVYQRHQGALPPRPPGEPEDTYRGRLLQKLMDEVPLGPKILRQRQ</sequence>
<dbReference type="CDD" id="cd16631">
    <property type="entry name" value="mRING-HC-C4C4_RBR_HOIP"/>
    <property type="match status" value="1"/>
</dbReference>